<dbReference type="EMBL" id="MU167227">
    <property type="protein sequence ID" value="KAG0149532.1"/>
    <property type="molecule type" value="Genomic_DNA"/>
</dbReference>
<evidence type="ECO:0000313" key="2">
    <source>
        <dbReference type="EMBL" id="KAG0149532.1"/>
    </source>
</evidence>
<accession>A0A9P6NPY9</accession>
<sequence length="87" mass="9573">MQRSNPLSSSSPPLSPSGLPSHHKHFLHSNSNSLAPHLHHRHQRSELGCLRIVRKFLNPRNRFQTILAGSMGLSKLPPGGSLLQTPS</sequence>
<dbReference type="AlphaFoldDB" id="A0A9P6NPY9"/>
<gene>
    <name evidence="2" type="ORF">CROQUDRAFT_321617</name>
</gene>
<name>A0A9P6NPY9_9BASI</name>
<feature type="region of interest" description="Disordered" evidence="1">
    <location>
        <begin position="1"/>
        <end position="43"/>
    </location>
</feature>
<feature type="compositionally biased region" description="Low complexity" evidence="1">
    <location>
        <begin position="1"/>
        <end position="20"/>
    </location>
</feature>
<reference evidence="2" key="1">
    <citation type="submission" date="2013-11" db="EMBL/GenBank/DDBJ databases">
        <title>Genome sequence of the fusiform rust pathogen reveals effectors for host alternation and coevolution with pine.</title>
        <authorList>
            <consortium name="DOE Joint Genome Institute"/>
            <person name="Smith K."/>
            <person name="Pendleton A."/>
            <person name="Kubisiak T."/>
            <person name="Anderson C."/>
            <person name="Salamov A."/>
            <person name="Aerts A."/>
            <person name="Riley R."/>
            <person name="Clum A."/>
            <person name="Lindquist E."/>
            <person name="Ence D."/>
            <person name="Campbell M."/>
            <person name="Kronenberg Z."/>
            <person name="Feau N."/>
            <person name="Dhillon B."/>
            <person name="Hamelin R."/>
            <person name="Burleigh J."/>
            <person name="Smith J."/>
            <person name="Yandell M."/>
            <person name="Nelson C."/>
            <person name="Grigoriev I."/>
            <person name="Davis J."/>
        </authorList>
    </citation>
    <scope>NUCLEOTIDE SEQUENCE</scope>
    <source>
        <strain evidence="2">G11</strain>
    </source>
</reference>
<evidence type="ECO:0000313" key="3">
    <source>
        <dbReference type="Proteomes" id="UP000886653"/>
    </source>
</evidence>
<comment type="caution">
    <text evidence="2">The sequence shown here is derived from an EMBL/GenBank/DDBJ whole genome shotgun (WGS) entry which is preliminary data.</text>
</comment>
<keyword evidence="3" id="KW-1185">Reference proteome</keyword>
<organism evidence="2 3">
    <name type="scientific">Cronartium quercuum f. sp. fusiforme G11</name>
    <dbReference type="NCBI Taxonomy" id="708437"/>
    <lineage>
        <taxon>Eukaryota</taxon>
        <taxon>Fungi</taxon>
        <taxon>Dikarya</taxon>
        <taxon>Basidiomycota</taxon>
        <taxon>Pucciniomycotina</taxon>
        <taxon>Pucciniomycetes</taxon>
        <taxon>Pucciniales</taxon>
        <taxon>Coleosporiaceae</taxon>
        <taxon>Cronartium</taxon>
    </lineage>
</organism>
<proteinExistence type="predicted"/>
<evidence type="ECO:0000256" key="1">
    <source>
        <dbReference type="SAM" id="MobiDB-lite"/>
    </source>
</evidence>
<dbReference type="Proteomes" id="UP000886653">
    <property type="component" value="Unassembled WGS sequence"/>
</dbReference>
<protein>
    <submittedName>
        <fullName evidence="2">Uncharacterized protein</fullName>
    </submittedName>
</protein>